<dbReference type="PROSITE" id="PS50006">
    <property type="entry name" value="FHA_DOMAIN"/>
    <property type="match status" value="1"/>
</dbReference>
<keyword evidence="1" id="KW-0472">Membrane</keyword>
<dbReference type="InterPro" id="IPR000253">
    <property type="entry name" value="FHA_dom"/>
</dbReference>
<feature type="transmembrane region" description="Helical" evidence="1">
    <location>
        <begin position="113"/>
        <end position="136"/>
    </location>
</feature>
<reference evidence="3" key="2">
    <citation type="submission" date="2023-04" db="EMBL/GenBank/DDBJ databases">
        <authorList>
            <person name="Beletskiy A.V."/>
            <person name="Mardanov A.V."/>
            <person name="Ravin N.V."/>
        </authorList>
    </citation>
    <scope>NUCLEOTIDE SEQUENCE</scope>
    <source>
        <strain evidence="3">GKL-01</strain>
    </source>
</reference>
<dbReference type="Pfam" id="PF00498">
    <property type="entry name" value="FHA"/>
    <property type="match status" value="1"/>
</dbReference>
<feature type="transmembrane region" description="Helical" evidence="1">
    <location>
        <begin position="148"/>
        <end position="170"/>
    </location>
</feature>
<accession>A0AA95KIP6</accession>
<dbReference type="InterPro" id="IPR008984">
    <property type="entry name" value="SMAD_FHA_dom_sf"/>
</dbReference>
<evidence type="ECO:0000259" key="2">
    <source>
        <dbReference type="PROSITE" id="PS50006"/>
    </source>
</evidence>
<gene>
    <name evidence="3" type="ORF">QJT80_02100</name>
</gene>
<dbReference type="CDD" id="cd00060">
    <property type="entry name" value="FHA"/>
    <property type="match status" value="1"/>
</dbReference>
<name>A0AA95KIP6_9GAMM</name>
<dbReference type="EMBL" id="CP124755">
    <property type="protein sequence ID" value="WGZ91275.1"/>
    <property type="molecule type" value="Genomic_DNA"/>
</dbReference>
<protein>
    <submittedName>
        <fullName evidence="3">FHA domain-containing protein</fullName>
    </submittedName>
</protein>
<dbReference type="AlphaFoldDB" id="A0AA95KIP6"/>
<dbReference type="Gene3D" id="2.60.200.20">
    <property type="match status" value="1"/>
</dbReference>
<feature type="transmembrane region" description="Helical" evidence="1">
    <location>
        <begin position="218"/>
        <end position="237"/>
    </location>
</feature>
<keyword evidence="1" id="KW-1133">Transmembrane helix</keyword>
<dbReference type="KEGG" id="tdu:QJT80_02100"/>
<feature type="domain" description="FHA" evidence="2">
    <location>
        <begin position="24"/>
        <end position="73"/>
    </location>
</feature>
<sequence length="319" mass="35368">MAALILEVQARGLNQYHKLKDFPITIGRAFDNDIILSDESVAAHHVCLYQDVDHNVYVTNFDNVPISLNNKTVQQPDKPLSLPSEIVLGNRKLRLLSADTPVATAKVKRCTGVFAPICNPVWTSVLLGLTIFSLVLNNYLDTTLQKDPLFYLSTLLPNVLALLAFTLAISGITRLVTHRWQIIPALNIAALFTLIPLVVIEVAQLGDYFFTSDLISDWLVTITNVILLPFLLFIYLWRVNNQTIRSALGVALLLSSPLLAYQIIDLVDQASTHAQFSTDPTYNQSLSSLDMRVKTATSLEKFLDATKAQLPSQLPAKTP</sequence>
<proteinExistence type="predicted"/>
<dbReference type="SUPFAM" id="SSF49879">
    <property type="entry name" value="SMAD/FHA domain"/>
    <property type="match status" value="1"/>
</dbReference>
<reference evidence="3" key="1">
    <citation type="journal article" date="2023" name="Int. J. Mol. Sci.">
        <title>Metagenomics Revealed a New Genus 'Candidatus Thiocaldithrix dubininis' gen. nov., sp. nov. and a New Species 'Candidatus Thiothrix putei' sp. nov. in the Family Thiotrichaceae, Some Members of Which Have Traits of Both Na+- and H+-Motive Energetics.</title>
        <authorList>
            <person name="Ravin N.V."/>
            <person name="Muntyan M.S."/>
            <person name="Smolyakov D.D."/>
            <person name="Rudenko T.S."/>
            <person name="Beletsky A.V."/>
            <person name="Mardanov A.V."/>
            <person name="Grabovich M.Y."/>
        </authorList>
    </citation>
    <scope>NUCLEOTIDE SEQUENCE</scope>
    <source>
        <strain evidence="3">GKL-01</strain>
    </source>
</reference>
<evidence type="ECO:0000256" key="1">
    <source>
        <dbReference type="SAM" id="Phobius"/>
    </source>
</evidence>
<feature type="transmembrane region" description="Helical" evidence="1">
    <location>
        <begin position="182"/>
        <end position="206"/>
    </location>
</feature>
<keyword evidence="1" id="KW-0812">Transmembrane</keyword>
<evidence type="ECO:0000313" key="3">
    <source>
        <dbReference type="EMBL" id="WGZ91275.1"/>
    </source>
</evidence>
<dbReference type="Proteomes" id="UP001300672">
    <property type="component" value="Chromosome"/>
</dbReference>
<organism evidence="3">
    <name type="scientific">Candidatus Thiocaldithrix dubininis</name>
    <dbReference type="NCBI Taxonomy" id="3080823"/>
    <lineage>
        <taxon>Bacteria</taxon>
        <taxon>Pseudomonadati</taxon>
        <taxon>Pseudomonadota</taxon>
        <taxon>Gammaproteobacteria</taxon>
        <taxon>Thiotrichales</taxon>
        <taxon>Thiotrichaceae</taxon>
        <taxon>Candidatus Thiocaldithrix</taxon>
    </lineage>
</organism>